<evidence type="ECO:0000313" key="3">
    <source>
        <dbReference type="Proteomes" id="UP001642360"/>
    </source>
</evidence>
<accession>A0ABC8TK93</accession>
<feature type="region of interest" description="Disordered" evidence="1">
    <location>
        <begin position="24"/>
        <end position="44"/>
    </location>
</feature>
<keyword evidence="3" id="KW-1185">Reference proteome</keyword>
<comment type="caution">
    <text evidence="2">The sequence shown here is derived from an EMBL/GenBank/DDBJ whole genome shotgun (WGS) entry which is preliminary data.</text>
</comment>
<sequence length="123" mass="13193">KPSNMENSVMIPNTSEIISLTSVDPLGCNNSNPMPLTTQSNRNKPTVQILPSTVPSSSESGIQVPFDSLIVQNTQGINLQARSSLNSQSILKSQDPSRDRTSPNIQISVPDAEILIPAIILNV</sequence>
<protein>
    <submittedName>
        <fullName evidence="2">Uncharacterized protein</fullName>
    </submittedName>
</protein>
<feature type="region of interest" description="Disordered" evidence="1">
    <location>
        <begin position="84"/>
        <end position="104"/>
    </location>
</feature>
<feature type="non-terminal residue" evidence="2">
    <location>
        <position position="1"/>
    </location>
</feature>
<dbReference type="EMBL" id="CAUOFW020005391">
    <property type="protein sequence ID" value="CAK9169877.1"/>
    <property type="molecule type" value="Genomic_DNA"/>
</dbReference>
<organism evidence="2 3">
    <name type="scientific">Ilex paraguariensis</name>
    <name type="common">yerba mate</name>
    <dbReference type="NCBI Taxonomy" id="185542"/>
    <lineage>
        <taxon>Eukaryota</taxon>
        <taxon>Viridiplantae</taxon>
        <taxon>Streptophyta</taxon>
        <taxon>Embryophyta</taxon>
        <taxon>Tracheophyta</taxon>
        <taxon>Spermatophyta</taxon>
        <taxon>Magnoliopsida</taxon>
        <taxon>eudicotyledons</taxon>
        <taxon>Gunneridae</taxon>
        <taxon>Pentapetalae</taxon>
        <taxon>asterids</taxon>
        <taxon>campanulids</taxon>
        <taxon>Aquifoliales</taxon>
        <taxon>Aquifoliaceae</taxon>
        <taxon>Ilex</taxon>
    </lineage>
</organism>
<reference evidence="2 3" key="1">
    <citation type="submission" date="2024-02" db="EMBL/GenBank/DDBJ databases">
        <authorList>
            <person name="Vignale AGUSTIN F."/>
            <person name="Sosa J E."/>
            <person name="Modenutti C."/>
        </authorList>
    </citation>
    <scope>NUCLEOTIDE SEQUENCE [LARGE SCALE GENOMIC DNA]</scope>
</reference>
<proteinExistence type="predicted"/>
<dbReference type="AlphaFoldDB" id="A0ABC8TK93"/>
<name>A0ABC8TK93_9AQUA</name>
<dbReference type="Proteomes" id="UP001642360">
    <property type="component" value="Unassembled WGS sequence"/>
</dbReference>
<gene>
    <name evidence="2" type="ORF">ILEXP_LOCUS39366</name>
</gene>
<feature type="compositionally biased region" description="Polar residues" evidence="1">
    <location>
        <begin position="84"/>
        <end position="94"/>
    </location>
</feature>
<evidence type="ECO:0000256" key="1">
    <source>
        <dbReference type="SAM" id="MobiDB-lite"/>
    </source>
</evidence>
<evidence type="ECO:0000313" key="2">
    <source>
        <dbReference type="EMBL" id="CAK9169877.1"/>
    </source>
</evidence>